<dbReference type="RefSeq" id="WP_377124803.1">
    <property type="nucleotide sequence ID" value="NZ_JBHRSD010000022.1"/>
</dbReference>
<name>A0ABV7CLF0_9GAMM</name>
<evidence type="ECO:0000256" key="1">
    <source>
        <dbReference type="SAM" id="SignalP"/>
    </source>
</evidence>
<feature type="signal peptide" evidence="1">
    <location>
        <begin position="1"/>
        <end position="19"/>
    </location>
</feature>
<protein>
    <submittedName>
        <fullName evidence="2">Uncharacterized protein</fullName>
    </submittedName>
</protein>
<proteinExistence type="predicted"/>
<gene>
    <name evidence="2" type="ORF">ACFOEE_12695</name>
</gene>
<feature type="chain" id="PRO_5045219475" evidence="1">
    <location>
        <begin position="20"/>
        <end position="1442"/>
    </location>
</feature>
<reference evidence="3" key="1">
    <citation type="journal article" date="2019" name="Int. J. Syst. Evol. Microbiol.">
        <title>The Global Catalogue of Microorganisms (GCM) 10K type strain sequencing project: providing services to taxonomists for standard genome sequencing and annotation.</title>
        <authorList>
            <consortium name="The Broad Institute Genomics Platform"/>
            <consortium name="The Broad Institute Genome Sequencing Center for Infectious Disease"/>
            <person name="Wu L."/>
            <person name="Ma J."/>
        </authorList>
    </citation>
    <scope>NUCLEOTIDE SEQUENCE [LARGE SCALE GENOMIC DNA]</scope>
    <source>
        <strain evidence="3">KCTC 42730</strain>
    </source>
</reference>
<sequence>MFRFLAFLLALSVITPALGSPAAVLTPAQWQHSAMVTPWPDNSDVSSFNRDPVAVSADSSYSLAAEQSAWLWLPAYRWLQVPVKDVKATDWSAGNTPFAQARLDLFQWQCQEQHCQLPSSAHNRWLRVTNHNTTARAIPALEGRWQSADDAFWQPRALALSGQRLNQGAQSSYWYQLEAKQSVQLFFANPSYIKIAFRQDLTLLDDAQPGALNIYLNEQLVTRLVANQQQALEFNNVEVSIARSEFLNIPANSYLRVSANALHWLQISDAARPFLDMRSNDKLPLPELLPTWYKSLNNTAQAIYLAKDISALNPAANQLRTNLAQRRQADLEAIFTLATPLTPTLQTQPITTMYRQETVQEFWRQVEDLVYPASQARHLQSHNLTEQMTFQLPRRRVTDKVSLYLRATRPSQLTLQSESLTQQIQLVATESWVKLDIAVPLQTKQLLFTTNEPLQLALVAQTLAPLPYHAGWLSQPGSNQQIAPAIEQWLAEQQAQRAELYLSASRALDNTSTAAEQSAISNSTSTSQGYYLLGEAAQLMTDAPLLALPTLKQLTSHSDINIASKAWQLRIKALRLLQESNLAERYLRSLLQSAQPELAALAAELLIDYYQHTAQWYPLLSLCSSLHPAPADCKAHQTAWLMEEQQWLALAWHSREADAEHFTLAKHWLGWTDDDVRPQPVSWQMQQHGQLMLQTATGEQTVSVLNQAQSITLQAEQDSEVRLKVRAAFTASSTERNAWLKLSGTQQAQFLPIINDISAEQLTLADGTPLSIASNARFTLHQGQSLTLSSDTQLYLEIALQPLAQATIRPQPLPSEQWLSPHLSAEQFIATLYGAPVDPTTLINNALYLLERNELSQAHYIAVLQRLHWLKYDQTPEPRYARLMRYGEWQEATRYLDFASAELIPLDTPIAASQAERILRHSVSKDLPGIVLRANHLLQFDLSKLQTSAVRLALYYSSAEFAPHQNTEVAITYQGQTTSHTITEQEPLYLGFELPQIAEQIPLTLQWLTPQLAEMVTVELEVPSGNGQWQTFLLDNQQRFYRADAKQAVKLELTHDSWLKLEYWQPSGRVEQQAFYPAGRITLAAATQFPVRAQSWQLRSSKEKLNYRKQLVQPIGEPWQANTIAVTQVQWQDAPTQLTDAPYWYGELRLREQGIFEGDDELTSNAAQQLALGFKQAWQNHWLQGEVSKSVSPNFQDYWQLDLGYRFRDTEQSWYAKADLITLWQPSTAQFDALWRATAKLALGQYLNSDTLLRHRWQFQGFYSDSNIDGFRYYLQPDISPALFTYYREDHHTGWQWDWISQYQPYLDQRWQVGASLLSNADWQSLDTARFTLDWQQFYQGQTLNLGLSSRYRFADDNRAQSFWQYYFNARWQLPLQVTQHLTAWFSLDWQRSLQNADSNLAITLQLGNLGTTGYNPFAFDEVMFESLRVTELLRSLEESYE</sequence>
<evidence type="ECO:0000313" key="2">
    <source>
        <dbReference type="EMBL" id="MFC3033378.1"/>
    </source>
</evidence>
<keyword evidence="1" id="KW-0732">Signal</keyword>
<evidence type="ECO:0000313" key="3">
    <source>
        <dbReference type="Proteomes" id="UP001595453"/>
    </source>
</evidence>
<dbReference type="EMBL" id="JBHRSD010000022">
    <property type="protein sequence ID" value="MFC3033378.1"/>
    <property type="molecule type" value="Genomic_DNA"/>
</dbReference>
<comment type="caution">
    <text evidence="2">The sequence shown here is derived from an EMBL/GenBank/DDBJ whole genome shotgun (WGS) entry which is preliminary data.</text>
</comment>
<accession>A0ABV7CLF0</accession>
<dbReference type="Proteomes" id="UP001595453">
    <property type="component" value="Unassembled WGS sequence"/>
</dbReference>
<organism evidence="2 3">
    <name type="scientific">Pseudoalteromonas fenneropenaei</name>
    <dbReference type="NCBI Taxonomy" id="1737459"/>
    <lineage>
        <taxon>Bacteria</taxon>
        <taxon>Pseudomonadati</taxon>
        <taxon>Pseudomonadota</taxon>
        <taxon>Gammaproteobacteria</taxon>
        <taxon>Alteromonadales</taxon>
        <taxon>Pseudoalteromonadaceae</taxon>
        <taxon>Pseudoalteromonas</taxon>
    </lineage>
</organism>
<keyword evidence="3" id="KW-1185">Reference proteome</keyword>